<keyword evidence="3" id="KW-0812">Transmembrane</keyword>
<dbReference type="InterPro" id="IPR035976">
    <property type="entry name" value="Sushi/SCR/CCP_sf"/>
</dbReference>
<comment type="caution">
    <text evidence="5">The sequence shown here is derived from an EMBL/GenBank/DDBJ whole genome shotgun (WGS) entry which is preliminary data.</text>
</comment>
<proteinExistence type="predicted"/>
<keyword evidence="4" id="KW-0732">Signal</keyword>
<name>A0ABD3V2F3_SINWO</name>
<feature type="signal peptide" evidence="4">
    <location>
        <begin position="1"/>
        <end position="23"/>
    </location>
</feature>
<accession>A0ABD3V2F3</accession>
<keyword evidence="6" id="KW-1185">Reference proteome</keyword>
<dbReference type="PROSITE" id="PS51257">
    <property type="entry name" value="PROKAR_LIPOPROTEIN"/>
    <property type="match status" value="1"/>
</dbReference>
<dbReference type="Proteomes" id="UP001634394">
    <property type="component" value="Unassembled WGS sequence"/>
</dbReference>
<dbReference type="SUPFAM" id="SSF57535">
    <property type="entry name" value="Complement control module/SCR domain"/>
    <property type="match status" value="1"/>
</dbReference>
<feature type="transmembrane region" description="Helical" evidence="3">
    <location>
        <begin position="235"/>
        <end position="257"/>
    </location>
</feature>
<dbReference type="EMBL" id="JBJQND010000014">
    <property type="protein sequence ID" value="KAL3855121.1"/>
    <property type="molecule type" value="Genomic_DNA"/>
</dbReference>
<organism evidence="5 6">
    <name type="scientific">Sinanodonta woodiana</name>
    <name type="common">Chinese pond mussel</name>
    <name type="synonym">Anodonta woodiana</name>
    <dbReference type="NCBI Taxonomy" id="1069815"/>
    <lineage>
        <taxon>Eukaryota</taxon>
        <taxon>Metazoa</taxon>
        <taxon>Spiralia</taxon>
        <taxon>Lophotrochozoa</taxon>
        <taxon>Mollusca</taxon>
        <taxon>Bivalvia</taxon>
        <taxon>Autobranchia</taxon>
        <taxon>Heteroconchia</taxon>
        <taxon>Palaeoheterodonta</taxon>
        <taxon>Unionida</taxon>
        <taxon>Unionoidea</taxon>
        <taxon>Unionidae</taxon>
        <taxon>Unioninae</taxon>
        <taxon>Sinanodonta</taxon>
    </lineage>
</organism>
<evidence type="ECO:0000313" key="6">
    <source>
        <dbReference type="Proteomes" id="UP001634394"/>
    </source>
</evidence>
<evidence type="ECO:0000256" key="3">
    <source>
        <dbReference type="SAM" id="Phobius"/>
    </source>
</evidence>
<evidence type="ECO:0000256" key="4">
    <source>
        <dbReference type="SAM" id="SignalP"/>
    </source>
</evidence>
<reference evidence="5 6" key="1">
    <citation type="submission" date="2024-11" db="EMBL/GenBank/DDBJ databases">
        <title>Chromosome-level genome assembly of the freshwater bivalve Anodonta woodiana.</title>
        <authorList>
            <person name="Chen X."/>
        </authorList>
    </citation>
    <scope>NUCLEOTIDE SEQUENCE [LARGE SCALE GENOMIC DNA]</scope>
    <source>
        <strain evidence="5">MN2024</strain>
        <tissue evidence="5">Gills</tissue>
    </source>
</reference>
<gene>
    <name evidence="5" type="ORF">ACJMK2_014349</name>
</gene>
<feature type="chain" id="PRO_5044801232" evidence="4">
    <location>
        <begin position="24"/>
        <end position="292"/>
    </location>
</feature>
<evidence type="ECO:0000256" key="1">
    <source>
        <dbReference type="ARBA" id="ARBA00023157"/>
    </source>
</evidence>
<keyword evidence="1" id="KW-1015">Disulfide bond</keyword>
<keyword evidence="3" id="KW-0472">Membrane</keyword>
<feature type="region of interest" description="Disordered" evidence="2">
    <location>
        <begin position="265"/>
        <end position="292"/>
    </location>
</feature>
<dbReference type="AlphaFoldDB" id="A0ABD3V2F3"/>
<protein>
    <submittedName>
        <fullName evidence="5">Uncharacterized protein</fullName>
    </submittedName>
</protein>
<dbReference type="InterPro" id="IPR000436">
    <property type="entry name" value="Sushi_SCR_CCP_dom"/>
</dbReference>
<evidence type="ECO:0000256" key="2">
    <source>
        <dbReference type="SAM" id="MobiDB-lite"/>
    </source>
</evidence>
<dbReference type="CDD" id="cd00033">
    <property type="entry name" value="CCP"/>
    <property type="match status" value="1"/>
</dbReference>
<sequence length="292" mass="33263">MLNSRGYIVYGMLLSCVVMVTRAGNHLFNDTCQTVWIKENTTSKTAKVDCNDNVKVFDPKHQNGSYFLDKGMQNWTGEIFACLCSCQLPVELENGHMSKNKSIILHGEMLDYSCNDGYEKNDRKIVCYDGLLIAVSDYIEKQHINISFRQKSIPKSFKRDEVFHLVVSKPENFSFTETDVRSNQKVFNTNSENDTVLFYYILTGNGYTEEFIDVEMGRELLCTKISPGSGSFIEIIIPLVVIGFLVIASLGIALFIIKKRRLKGSEGTKPKNQLEEDIKEEEKQPMQKSEEN</sequence>
<evidence type="ECO:0000313" key="5">
    <source>
        <dbReference type="EMBL" id="KAL3855121.1"/>
    </source>
</evidence>
<keyword evidence="3" id="KW-1133">Transmembrane helix</keyword>
<dbReference type="Gene3D" id="2.10.70.10">
    <property type="entry name" value="Complement Module, domain 1"/>
    <property type="match status" value="1"/>
</dbReference>